<gene>
    <name evidence="3" type="ORF">QVD17_24641</name>
</gene>
<keyword evidence="1" id="KW-1133">Transmembrane helix</keyword>
<dbReference type="Pfam" id="PF20428">
    <property type="entry name" value="Sey1_3HB"/>
    <property type="match status" value="1"/>
</dbReference>
<evidence type="ECO:0000256" key="1">
    <source>
        <dbReference type="SAM" id="Phobius"/>
    </source>
</evidence>
<dbReference type="GO" id="GO:0016320">
    <property type="term" value="P:endoplasmic reticulum membrane fusion"/>
    <property type="evidence" value="ECO:0007669"/>
    <property type="project" value="TreeGrafter"/>
</dbReference>
<name>A0AAD8KI19_TARER</name>
<comment type="caution">
    <text evidence="3">The sequence shown here is derived from an EMBL/GenBank/DDBJ whole genome shotgun (WGS) entry which is preliminary data.</text>
</comment>
<dbReference type="PANTHER" id="PTHR45923:SF2">
    <property type="entry name" value="PROTEIN SEY1"/>
    <property type="match status" value="1"/>
</dbReference>
<keyword evidence="4" id="KW-1185">Reference proteome</keyword>
<protein>
    <recommendedName>
        <fullName evidence="2">Sey1/RHD3-like three-helix bundle domain-containing protein</fullName>
    </recommendedName>
</protein>
<feature type="transmembrane region" description="Helical" evidence="1">
    <location>
        <begin position="215"/>
        <end position="241"/>
    </location>
</feature>
<dbReference type="EMBL" id="JAUHHV010000006">
    <property type="protein sequence ID" value="KAK1421913.1"/>
    <property type="molecule type" value="Genomic_DNA"/>
</dbReference>
<dbReference type="AlphaFoldDB" id="A0AAD8KI19"/>
<evidence type="ECO:0000313" key="3">
    <source>
        <dbReference type="EMBL" id="KAK1421913.1"/>
    </source>
</evidence>
<proteinExistence type="predicted"/>
<evidence type="ECO:0000313" key="4">
    <source>
        <dbReference type="Proteomes" id="UP001229421"/>
    </source>
</evidence>
<sequence length="259" mass="29287">MLANGARMHYHIAVDDNTRRRHKMKFKDIIYKETATLVSEFTSALSGLKLDKQQHEDLISKVKKNYGKGLVEGKAREEAGKVKYLMMKRFEQNFRIGDDKWPRDWTKNHDIPAIAKTSRSSTLRLLSMLAAIRLDGETDTIWETLVEATKETSTSHHLLAGNTWKEVPDTKTLTTPAQCNSLWDEFEKETEYLITQASHIQANERKRRKELHDHILRTTGALVCVAGSAAAAGAIIIAAGAEIAHRCCRWCGLGWGSHF</sequence>
<organism evidence="3 4">
    <name type="scientific">Tagetes erecta</name>
    <name type="common">African marigold</name>
    <dbReference type="NCBI Taxonomy" id="13708"/>
    <lineage>
        <taxon>Eukaryota</taxon>
        <taxon>Viridiplantae</taxon>
        <taxon>Streptophyta</taxon>
        <taxon>Embryophyta</taxon>
        <taxon>Tracheophyta</taxon>
        <taxon>Spermatophyta</taxon>
        <taxon>Magnoliopsida</taxon>
        <taxon>eudicotyledons</taxon>
        <taxon>Gunneridae</taxon>
        <taxon>Pentapetalae</taxon>
        <taxon>asterids</taxon>
        <taxon>campanulids</taxon>
        <taxon>Asterales</taxon>
        <taxon>Asteraceae</taxon>
        <taxon>Asteroideae</taxon>
        <taxon>Heliantheae alliance</taxon>
        <taxon>Tageteae</taxon>
        <taxon>Tagetes</taxon>
    </lineage>
</organism>
<keyword evidence="1" id="KW-0812">Transmembrane</keyword>
<evidence type="ECO:0000259" key="2">
    <source>
        <dbReference type="Pfam" id="PF20428"/>
    </source>
</evidence>
<dbReference type="Proteomes" id="UP001229421">
    <property type="component" value="Unassembled WGS sequence"/>
</dbReference>
<reference evidence="3" key="1">
    <citation type="journal article" date="2023" name="bioRxiv">
        <title>Improved chromosome-level genome assembly for marigold (Tagetes erecta).</title>
        <authorList>
            <person name="Jiang F."/>
            <person name="Yuan L."/>
            <person name="Wang S."/>
            <person name="Wang H."/>
            <person name="Xu D."/>
            <person name="Wang A."/>
            <person name="Fan W."/>
        </authorList>
    </citation>
    <scope>NUCLEOTIDE SEQUENCE</scope>
    <source>
        <strain evidence="3">WSJ</strain>
        <tissue evidence="3">Leaf</tissue>
    </source>
</reference>
<dbReference type="GO" id="GO:0003924">
    <property type="term" value="F:GTPase activity"/>
    <property type="evidence" value="ECO:0007669"/>
    <property type="project" value="TreeGrafter"/>
</dbReference>
<dbReference type="InterPro" id="IPR046758">
    <property type="entry name" value="Sey1/RHD3-like_3HB"/>
</dbReference>
<dbReference type="InterPro" id="IPR008803">
    <property type="entry name" value="RHD3/Sey1"/>
</dbReference>
<dbReference type="PANTHER" id="PTHR45923">
    <property type="entry name" value="PROTEIN SEY1"/>
    <property type="match status" value="1"/>
</dbReference>
<accession>A0AAD8KI19</accession>
<feature type="domain" description="Sey1/RHD3-like three-helix bundle" evidence="2">
    <location>
        <begin position="32"/>
        <end position="204"/>
    </location>
</feature>
<keyword evidence="1" id="KW-0472">Membrane</keyword>
<dbReference type="GO" id="GO:0005783">
    <property type="term" value="C:endoplasmic reticulum"/>
    <property type="evidence" value="ECO:0007669"/>
    <property type="project" value="TreeGrafter"/>
</dbReference>